<evidence type="ECO:0000313" key="6">
    <source>
        <dbReference type="Proteomes" id="UP000078576"/>
    </source>
</evidence>
<feature type="chain" id="PRO_5008443798" description="Carboxylic ester hydrolase" evidence="3">
    <location>
        <begin position="30"/>
        <end position="605"/>
    </location>
</feature>
<evidence type="ECO:0000313" key="5">
    <source>
        <dbReference type="EMBL" id="KUI61812.1"/>
    </source>
</evidence>
<dbReference type="EMBL" id="KN714788">
    <property type="protein sequence ID" value="KUI61812.1"/>
    <property type="molecule type" value="Genomic_DNA"/>
</dbReference>
<dbReference type="PANTHER" id="PTHR43918:SF4">
    <property type="entry name" value="CARBOXYLIC ESTER HYDROLASE"/>
    <property type="match status" value="1"/>
</dbReference>
<dbReference type="InterPro" id="IPR029058">
    <property type="entry name" value="AB_hydrolase_fold"/>
</dbReference>
<dbReference type="PANTHER" id="PTHR43918">
    <property type="entry name" value="ACETYLCHOLINESTERASE"/>
    <property type="match status" value="1"/>
</dbReference>
<evidence type="ECO:0000256" key="3">
    <source>
        <dbReference type="RuleBase" id="RU361235"/>
    </source>
</evidence>
<dbReference type="GO" id="GO:0052689">
    <property type="term" value="F:carboxylic ester hydrolase activity"/>
    <property type="evidence" value="ECO:0007669"/>
    <property type="project" value="TreeGrafter"/>
</dbReference>
<keyword evidence="2 3" id="KW-0378">Hydrolase</keyword>
<dbReference type="STRING" id="694573.A0A194VCU6"/>
<reference evidence="6" key="1">
    <citation type="submission" date="2014-12" db="EMBL/GenBank/DDBJ databases">
        <title>Genome Sequence of Valsa Canker Pathogens Uncovers a Specific Adaption of Colonization on Woody Bark.</title>
        <authorList>
            <person name="Yin Z."/>
            <person name="Liu H."/>
            <person name="Gao X."/>
            <person name="Li Z."/>
            <person name="Song N."/>
            <person name="Ke X."/>
            <person name="Dai Q."/>
            <person name="Wu Y."/>
            <person name="Sun Y."/>
            <person name="Xu J.-R."/>
            <person name="Kang Z.K."/>
            <person name="Wang L."/>
            <person name="Huang L."/>
        </authorList>
    </citation>
    <scope>NUCLEOTIDE SEQUENCE [LARGE SCALE GENOMIC DNA]</scope>
    <source>
        <strain evidence="6">SXYL134</strain>
    </source>
</reference>
<evidence type="ECO:0000256" key="1">
    <source>
        <dbReference type="ARBA" id="ARBA00005964"/>
    </source>
</evidence>
<dbReference type="EC" id="3.1.1.-" evidence="3"/>
<dbReference type="Proteomes" id="UP000078576">
    <property type="component" value="Unassembled WGS sequence"/>
</dbReference>
<keyword evidence="6" id="KW-1185">Reference proteome</keyword>
<dbReference type="OrthoDB" id="408631at2759"/>
<sequence length="605" mass="64573">MIWRTAPATTGRGLLSLMSLLSLLRPTEATEAVIAPATLPSIHVETLNGTIQGGRCSRTDVDYFFSIPYAKPPLGELRFSPPSSHFEAYNGTLDGTAATPACPQFGSSFVESGPQDENCLFVNVWRPAGVNSSSGLPVKVWIFGGSNEAGGISNPTYDGCYSATDSIVVSINYRVGPLGFLAIPVLGLNGNYGIMDQLLALLWIQENVAAFGGDPNKVLLFGQSAGAANAFAIATMANAPKLIKAAALESGGGRDYPTITQAEPWHRTFAEQLNCSTLDITCLRSTSISSLQTAHLEMPSVSVPGASSLLEHNGAGPGWGALIDGHLIPENPRTVGVRVPSIFGSTTREGSIFLLSKYGLEFASLGQSTYNDFLEFNFGPLASSVNQTYSLSKFARTGLPGYTAMLHVLTEYAYRCPAYMGLKGAAKNGVPAWTYSFGHTPSCSWYDMIPKSPALLRMLGPTHTSEIPFVFNLTTHLAPPDGDCSFTVGEKDLAATMSRAWTHMAATGTPGDDSLWPQWDATSNSGVNINDGLDVGTVDYSMCSGFWDGIMDEVARIAQPTNVLVMQSGKAPETDIPPTLSQLENMESYRAKDQGNHAHTFESEL</sequence>
<protein>
    <recommendedName>
        <fullName evidence="3">Carboxylic ester hydrolase</fullName>
        <ecNumber evidence="3">3.1.1.-</ecNumber>
    </recommendedName>
</protein>
<dbReference type="PROSITE" id="PS00122">
    <property type="entry name" value="CARBOXYLESTERASE_B_1"/>
    <property type="match status" value="1"/>
</dbReference>
<dbReference type="InterPro" id="IPR019826">
    <property type="entry name" value="Carboxylesterase_B_AS"/>
</dbReference>
<evidence type="ECO:0000259" key="4">
    <source>
        <dbReference type="Pfam" id="PF00135"/>
    </source>
</evidence>
<gene>
    <name evidence="5" type="ORF">VP1G_08978</name>
</gene>
<dbReference type="SUPFAM" id="SSF53474">
    <property type="entry name" value="alpha/beta-Hydrolases"/>
    <property type="match status" value="1"/>
</dbReference>
<comment type="similarity">
    <text evidence="1 3">Belongs to the type-B carboxylesterase/lipase family.</text>
</comment>
<dbReference type="Gene3D" id="3.40.50.1820">
    <property type="entry name" value="alpha/beta hydrolase"/>
    <property type="match status" value="1"/>
</dbReference>
<proteinExistence type="inferred from homology"/>
<dbReference type="AlphaFoldDB" id="A0A194VCU6"/>
<name>A0A194VCU6_CYTMA</name>
<keyword evidence="3" id="KW-0732">Signal</keyword>
<dbReference type="InterPro" id="IPR050654">
    <property type="entry name" value="AChE-related_enzymes"/>
</dbReference>
<organism evidence="5 6">
    <name type="scientific">Cytospora mali</name>
    <name type="common">Apple Valsa canker fungus</name>
    <name type="synonym">Valsa mali</name>
    <dbReference type="NCBI Taxonomy" id="578113"/>
    <lineage>
        <taxon>Eukaryota</taxon>
        <taxon>Fungi</taxon>
        <taxon>Dikarya</taxon>
        <taxon>Ascomycota</taxon>
        <taxon>Pezizomycotina</taxon>
        <taxon>Sordariomycetes</taxon>
        <taxon>Sordariomycetidae</taxon>
        <taxon>Diaporthales</taxon>
        <taxon>Cytosporaceae</taxon>
        <taxon>Cytospora</taxon>
    </lineage>
</organism>
<feature type="domain" description="Carboxylesterase type B" evidence="4">
    <location>
        <begin position="43"/>
        <end position="530"/>
    </location>
</feature>
<dbReference type="InterPro" id="IPR002018">
    <property type="entry name" value="CarbesteraseB"/>
</dbReference>
<evidence type="ECO:0000256" key="2">
    <source>
        <dbReference type="ARBA" id="ARBA00022801"/>
    </source>
</evidence>
<accession>A0A194VCU6</accession>
<feature type="signal peptide" evidence="3">
    <location>
        <begin position="1"/>
        <end position="29"/>
    </location>
</feature>
<dbReference type="Pfam" id="PF00135">
    <property type="entry name" value="COesterase"/>
    <property type="match status" value="1"/>
</dbReference>